<dbReference type="Proteomes" id="UP001446871">
    <property type="component" value="Unassembled WGS sequence"/>
</dbReference>
<accession>A0ABR1UPL7</accession>
<dbReference type="SUPFAM" id="SSF88697">
    <property type="entry name" value="PUA domain-like"/>
    <property type="match status" value="1"/>
</dbReference>
<gene>
    <name evidence="1" type="ORF">PG996_010813</name>
</gene>
<protein>
    <submittedName>
        <fullName evidence="1">PUA-like domain-containing protein</fullName>
    </submittedName>
</protein>
<evidence type="ECO:0000313" key="1">
    <source>
        <dbReference type="EMBL" id="KAK8060883.1"/>
    </source>
</evidence>
<reference evidence="1 2" key="1">
    <citation type="submission" date="2023-01" db="EMBL/GenBank/DDBJ databases">
        <title>Analysis of 21 Apiospora genomes using comparative genomics revels a genus with tremendous synthesis potential of carbohydrate active enzymes and secondary metabolites.</title>
        <authorList>
            <person name="Sorensen T."/>
        </authorList>
    </citation>
    <scope>NUCLEOTIDE SEQUENCE [LARGE SCALE GENOMIC DNA]</scope>
    <source>
        <strain evidence="1 2">CBS 83171</strain>
    </source>
</reference>
<organism evidence="1 2">
    <name type="scientific">Apiospora saccharicola</name>
    <dbReference type="NCBI Taxonomy" id="335842"/>
    <lineage>
        <taxon>Eukaryota</taxon>
        <taxon>Fungi</taxon>
        <taxon>Dikarya</taxon>
        <taxon>Ascomycota</taxon>
        <taxon>Pezizomycotina</taxon>
        <taxon>Sordariomycetes</taxon>
        <taxon>Xylariomycetidae</taxon>
        <taxon>Amphisphaeriales</taxon>
        <taxon>Apiosporaceae</taxon>
        <taxon>Apiospora</taxon>
    </lineage>
</organism>
<proteinExistence type="predicted"/>
<keyword evidence="2" id="KW-1185">Reference proteome</keyword>
<sequence>MPSRNNNTTPRIMTDAVLPMRDPYMDQIINGTKNYEFRKYCLKASVQRIWFYRSAPHSAITHVCEILPARTRNPGDMPLPENGLGNAEYNKRDPEWNNYDYAYKITSVYELRTIIPLADMIKDYGFKSAPQGLVYLPRVLGDSVDWRQQRLVLGNGGDGGTNGGAAGSNDE</sequence>
<dbReference type="InterPro" id="IPR015947">
    <property type="entry name" value="PUA-like_sf"/>
</dbReference>
<dbReference type="EMBL" id="JAQQWM010000006">
    <property type="protein sequence ID" value="KAK8060883.1"/>
    <property type="molecule type" value="Genomic_DNA"/>
</dbReference>
<comment type="caution">
    <text evidence="1">The sequence shown here is derived from an EMBL/GenBank/DDBJ whole genome shotgun (WGS) entry which is preliminary data.</text>
</comment>
<evidence type="ECO:0000313" key="2">
    <source>
        <dbReference type="Proteomes" id="UP001446871"/>
    </source>
</evidence>
<name>A0ABR1UPL7_9PEZI</name>